<evidence type="ECO:0000259" key="2">
    <source>
        <dbReference type="PROSITE" id="PS50206"/>
    </source>
</evidence>
<name>A0A212J438_9BACT</name>
<keyword evidence="1" id="KW-0812">Transmembrane</keyword>
<reference evidence="3" key="1">
    <citation type="submission" date="2016-04" db="EMBL/GenBank/DDBJ databases">
        <authorList>
            <person name="Evans L.H."/>
            <person name="Alamgir A."/>
            <person name="Owens N."/>
            <person name="Weber N.D."/>
            <person name="Virtaneva K."/>
            <person name="Barbian K."/>
            <person name="Babar A."/>
            <person name="Rosenke K."/>
        </authorList>
    </citation>
    <scope>NUCLEOTIDE SEQUENCE</scope>
    <source>
        <strain evidence="3">86-1</strain>
    </source>
</reference>
<dbReference type="AlphaFoldDB" id="A0A212J438"/>
<organism evidence="3">
    <name type="scientific">uncultured Dysgonomonas sp</name>
    <dbReference type="NCBI Taxonomy" id="206096"/>
    <lineage>
        <taxon>Bacteria</taxon>
        <taxon>Pseudomonadati</taxon>
        <taxon>Bacteroidota</taxon>
        <taxon>Bacteroidia</taxon>
        <taxon>Bacteroidales</taxon>
        <taxon>Dysgonomonadaceae</taxon>
        <taxon>Dysgonomonas</taxon>
        <taxon>environmental samples</taxon>
    </lineage>
</organism>
<evidence type="ECO:0000256" key="1">
    <source>
        <dbReference type="SAM" id="Phobius"/>
    </source>
</evidence>
<accession>A0A212J438</accession>
<feature type="domain" description="Rhodanese" evidence="2">
    <location>
        <begin position="92"/>
        <end position="172"/>
    </location>
</feature>
<feature type="transmembrane region" description="Helical" evidence="1">
    <location>
        <begin position="37"/>
        <end position="59"/>
    </location>
</feature>
<dbReference type="EMBL" id="FLUM01000001">
    <property type="protein sequence ID" value="SBV94164.1"/>
    <property type="molecule type" value="Genomic_DNA"/>
</dbReference>
<dbReference type="InterPro" id="IPR036873">
    <property type="entry name" value="Rhodanese-like_dom_sf"/>
</dbReference>
<dbReference type="InterPro" id="IPR001763">
    <property type="entry name" value="Rhodanese-like_dom"/>
</dbReference>
<dbReference type="PANTHER" id="PTHR43031:SF1">
    <property type="entry name" value="PYRIDINE NUCLEOTIDE-DISULPHIDE OXIDOREDUCTASE"/>
    <property type="match status" value="1"/>
</dbReference>
<protein>
    <recommendedName>
        <fullName evidence="2">Rhodanese domain-containing protein</fullName>
    </recommendedName>
</protein>
<dbReference type="InterPro" id="IPR050229">
    <property type="entry name" value="GlpE_sulfurtransferase"/>
</dbReference>
<feature type="transmembrane region" description="Helical" evidence="1">
    <location>
        <begin position="7"/>
        <end position="25"/>
    </location>
</feature>
<dbReference type="Gene3D" id="3.40.250.10">
    <property type="entry name" value="Rhodanese-like domain"/>
    <property type="match status" value="1"/>
</dbReference>
<keyword evidence="1" id="KW-0472">Membrane</keyword>
<evidence type="ECO:0000313" key="3">
    <source>
        <dbReference type="EMBL" id="SBV94164.1"/>
    </source>
</evidence>
<dbReference type="PROSITE" id="PS50206">
    <property type="entry name" value="RHODANESE_3"/>
    <property type="match status" value="1"/>
</dbReference>
<sequence length="172" mass="18911">MQIIKNNWTYLLGALIGAIGGYMYWRYIGCSTGTCPITSSPTISTLYGVLLGGLFGGIFKRNKKNKNKINNMAGFLSRLLGLEDKADFKVLLENGAILLDVRTKEEYKQGAATNSVNIPLDSLNSNLSKLKKDKPIIAICASGMRSRSAVTLLKNKGFQKVYNGGSWFNFNE</sequence>
<gene>
    <name evidence="3" type="ORF">KL86DYS1_11060</name>
</gene>
<dbReference type="Pfam" id="PF00581">
    <property type="entry name" value="Rhodanese"/>
    <property type="match status" value="1"/>
</dbReference>
<dbReference type="CDD" id="cd00158">
    <property type="entry name" value="RHOD"/>
    <property type="match status" value="1"/>
</dbReference>
<keyword evidence="1" id="KW-1133">Transmembrane helix</keyword>
<proteinExistence type="predicted"/>
<dbReference type="SUPFAM" id="SSF52821">
    <property type="entry name" value="Rhodanese/Cell cycle control phosphatase"/>
    <property type="match status" value="1"/>
</dbReference>
<dbReference type="SMART" id="SM00450">
    <property type="entry name" value="RHOD"/>
    <property type="match status" value="1"/>
</dbReference>
<dbReference type="PANTHER" id="PTHR43031">
    <property type="entry name" value="FAD-DEPENDENT OXIDOREDUCTASE"/>
    <property type="match status" value="1"/>
</dbReference>